<keyword evidence="1" id="KW-0812">Transmembrane</keyword>
<name>A0A2P2PGT2_RHIMU</name>
<sequence>MGIDSLFLLEVLEPERLLGTVLFFQIIYCLQILSLRLWVS</sequence>
<evidence type="ECO:0000313" key="2">
    <source>
        <dbReference type="EMBL" id="MBX53887.1"/>
    </source>
</evidence>
<dbReference type="AlphaFoldDB" id="A0A2P2PGT2"/>
<feature type="transmembrane region" description="Helical" evidence="1">
    <location>
        <begin position="20"/>
        <end position="39"/>
    </location>
</feature>
<accession>A0A2P2PGT2</accession>
<organism evidence="2">
    <name type="scientific">Rhizophora mucronata</name>
    <name type="common">Asiatic mangrove</name>
    <dbReference type="NCBI Taxonomy" id="61149"/>
    <lineage>
        <taxon>Eukaryota</taxon>
        <taxon>Viridiplantae</taxon>
        <taxon>Streptophyta</taxon>
        <taxon>Embryophyta</taxon>
        <taxon>Tracheophyta</taxon>
        <taxon>Spermatophyta</taxon>
        <taxon>Magnoliopsida</taxon>
        <taxon>eudicotyledons</taxon>
        <taxon>Gunneridae</taxon>
        <taxon>Pentapetalae</taxon>
        <taxon>rosids</taxon>
        <taxon>fabids</taxon>
        <taxon>Malpighiales</taxon>
        <taxon>Rhizophoraceae</taxon>
        <taxon>Rhizophora</taxon>
    </lineage>
</organism>
<protein>
    <submittedName>
        <fullName evidence="2">Uncharacterized protein</fullName>
    </submittedName>
</protein>
<proteinExistence type="predicted"/>
<keyword evidence="1" id="KW-0472">Membrane</keyword>
<evidence type="ECO:0000256" key="1">
    <source>
        <dbReference type="SAM" id="Phobius"/>
    </source>
</evidence>
<dbReference type="EMBL" id="GGEC01073403">
    <property type="protein sequence ID" value="MBX53887.1"/>
    <property type="molecule type" value="Transcribed_RNA"/>
</dbReference>
<reference evidence="2" key="1">
    <citation type="submission" date="2018-02" db="EMBL/GenBank/DDBJ databases">
        <title>Rhizophora mucronata_Transcriptome.</title>
        <authorList>
            <person name="Meera S.P."/>
            <person name="Sreeshan A."/>
            <person name="Augustine A."/>
        </authorList>
    </citation>
    <scope>NUCLEOTIDE SEQUENCE</scope>
    <source>
        <tissue evidence="2">Leaf</tissue>
    </source>
</reference>
<keyword evidence="1" id="KW-1133">Transmembrane helix</keyword>